<sequence>MQVWSRTVAGLVAGAVVVMGVPAVAGTVATKLTATGAGSTVQTGAAAMSGGAALGAARTVATAAQVVPGDTRLVPTAPRTDTPRITNGEIKDLEVIGNRVFIAGTFTSIANVGGATIAQKSLASYNLDTGKVDTGFKPTFDGSVEAVEAAPDGSALYVAGSFNTVGGVTKRKIVKLNPTTGAPIAAFTATANARATALAVSGTAVYVGGQFTTVNGVSRPGLVALNPITGAVDTGFNLPLTGGIGVGGMLTVQQLKLTHDRSKLLVVHTGRQIAGQDRYGVALINTATKALLPWRTRLWEDNLSFVGGIQRVFAGDIAPDDSYFVVTSGSGGDRPPINDTAIAYPLTGADNVQPLWVSRHFDSVYSVAITATAVYVGGHFSWQESPTSNVPWPGLDNVGYGTGQGLSGYGLGDQVVRRDHLGALDPKTGTALEWNPGSNSYEGEKAMLATARGLLVGGDGNVKGGKTVGRVGFFDLNTVPAPSAVDTTIVTPIEGAVKQANESFTLGGQALAPAGVTRVQIEIQNRNTSQYLQDDMTTWGASNSINATVAAVNATSTTWTLPVSLPSGVYQIQAKTFGRNSTSDPTKAVKKIETFRFDDLPPSTRIDSPPGGLLATKTFVATGTATDDKGVSALTYSFRTPDNRYLQDDGSVAPVYNTFRGEPDVIGALSTTWQFEVALPIEGQWKMTATATDTAGQSDLRGDTRDWTVSSTGVPPTVAITAPVPMTPPTAAAPVTVGPGGTITFSGTAQDDDAVRSVEIYLRNNTTRESLAADGTWGADSVAAYHRISPTNLSAPSYAWSYTSVPLTPGVYDFRVRATDSLGLTTSGTNMGRLTVTAQVPGDAFPDGRLSFTGVDQNVDQLHLNLAGTATDDKGVQSVRVALRDLDTGRYVQPNGTMAAAFATVNATLAAPGATSTAFTLSIDLPTKGEYSVEAWAVDTAGQQDGSTSGATARYLVYPGDLDPRLEPSITPVEGEVYTGGRIVVTGRAVDDIGMLRVDIQISNSAGQGMNAAGTFSTPGTPGNFPWIASFLTSPGSPGSNFAYTSPAIPAGTYTVSIRGVDNYGQVQQPPRTVSVTVN</sequence>
<dbReference type="AlphaFoldDB" id="A0A1C4X399"/>
<evidence type="ECO:0000313" key="1">
    <source>
        <dbReference type="EMBL" id="SCF02641.1"/>
    </source>
</evidence>
<dbReference type="InterPro" id="IPR013783">
    <property type="entry name" value="Ig-like_fold"/>
</dbReference>
<dbReference type="EMBL" id="FMCS01000005">
    <property type="protein sequence ID" value="SCF02641.1"/>
    <property type="molecule type" value="Genomic_DNA"/>
</dbReference>
<dbReference type="Gene3D" id="2.60.40.10">
    <property type="entry name" value="Immunoglobulins"/>
    <property type="match status" value="1"/>
</dbReference>
<dbReference type="SUPFAM" id="SSF69322">
    <property type="entry name" value="Tricorn protease domain 2"/>
    <property type="match status" value="1"/>
</dbReference>
<proteinExistence type="predicted"/>
<organism evidence="1 2">
    <name type="scientific">Micromonospora chaiyaphumensis</name>
    <dbReference type="NCBI Taxonomy" id="307119"/>
    <lineage>
        <taxon>Bacteria</taxon>
        <taxon>Bacillati</taxon>
        <taxon>Actinomycetota</taxon>
        <taxon>Actinomycetes</taxon>
        <taxon>Micromonosporales</taxon>
        <taxon>Micromonosporaceae</taxon>
        <taxon>Micromonospora</taxon>
    </lineage>
</organism>
<evidence type="ECO:0000313" key="2">
    <source>
        <dbReference type="Proteomes" id="UP000199629"/>
    </source>
</evidence>
<accession>A0A1C4X399</accession>
<dbReference type="Gene3D" id="2.80.10.50">
    <property type="match status" value="1"/>
</dbReference>
<dbReference type="RefSeq" id="WP_091263223.1">
    <property type="nucleotide sequence ID" value="NZ_FMCS01000005.1"/>
</dbReference>
<reference evidence="2" key="1">
    <citation type="submission" date="2016-06" db="EMBL/GenBank/DDBJ databases">
        <authorList>
            <person name="Varghese N."/>
            <person name="Submissions Spin"/>
        </authorList>
    </citation>
    <scope>NUCLEOTIDE SEQUENCE [LARGE SCALE GENOMIC DNA]</scope>
    <source>
        <strain evidence="2">DSM 45246</strain>
    </source>
</reference>
<gene>
    <name evidence="1" type="ORF">GA0070214_10541</name>
</gene>
<protein>
    <submittedName>
        <fullName evidence="1">Uncharacterized protein</fullName>
    </submittedName>
</protein>
<name>A0A1C4X399_9ACTN</name>
<keyword evidence="2" id="KW-1185">Reference proteome</keyword>
<dbReference type="GO" id="GO:0005975">
    <property type="term" value="P:carbohydrate metabolic process"/>
    <property type="evidence" value="ECO:0007669"/>
    <property type="project" value="UniProtKB-ARBA"/>
</dbReference>
<dbReference type="Proteomes" id="UP000199629">
    <property type="component" value="Unassembled WGS sequence"/>
</dbReference>